<feature type="compositionally biased region" description="Basic residues" evidence="1">
    <location>
        <begin position="152"/>
        <end position="164"/>
    </location>
</feature>
<gene>
    <name evidence="3" type="ORF">PR048_023191</name>
</gene>
<reference evidence="3 4" key="1">
    <citation type="submission" date="2023-02" db="EMBL/GenBank/DDBJ databases">
        <title>LHISI_Scaffold_Assembly.</title>
        <authorList>
            <person name="Stuart O.P."/>
            <person name="Cleave R."/>
            <person name="Magrath M.J.L."/>
            <person name="Mikheyev A.S."/>
        </authorList>
    </citation>
    <scope>NUCLEOTIDE SEQUENCE [LARGE SCALE GENOMIC DNA]</scope>
    <source>
        <strain evidence="3">Daus_M_001</strain>
        <tissue evidence="3">Leg muscle</tissue>
    </source>
</reference>
<evidence type="ECO:0000313" key="3">
    <source>
        <dbReference type="EMBL" id="KAJ8875296.1"/>
    </source>
</evidence>
<evidence type="ECO:0000256" key="2">
    <source>
        <dbReference type="SAM" id="SignalP"/>
    </source>
</evidence>
<accession>A0ABQ9GTD0</accession>
<protein>
    <submittedName>
        <fullName evidence="3">Uncharacterized protein</fullName>
    </submittedName>
</protein>
<feature type="signal peptide" evidence="2">
    <location>
        <begin position="1"/>
        <end position="18"/>
    </location>
</feature>
<evidence type="ECO:0000313" key="4">
    <source>
        <dbReference type="Proteomes" id="UP001159363"/>
    </source>
</evidence>
<sequence>MQLVGGFIIIFSLSSTGAAVNEHEAAARKYRAAWIHAARPEHYTPIRSHSLAHSGDGALDACDSVALIAPALLGLEGGKTLQCMVAATAAAAVRLRLSGYAELRAGDKILGQGDAAPGQRMPTRSSLTYCLRTLRTQPRGGCMPTIDPSRISNKRPRAGGRPRKGALNAAPPQPVTWFSETRGKVPPTLPLIARRNPLVRTVFDTSWRTLALLSPSTVTADNQCAVDVGIFVHKTVGFQEMQIRNSMRPAYQAGSGELEIGDQYVGVGLESGERGIHERLRLSSRNAGSDPAISADYNKRREERRKERERQTERERMYLRHNAEQLNRQNELPCSSRNPAAHVVVHLRKTFYGYHKHIAKKWSEALSSSKQTRPGRPSAPDITAGNTANEIFVVVTLHQQDVQRWGRAVRRHSSSLQFTTSWTRFRVVRLLASHLGESGSNPGGVAPGFSHVGIVTDSGVWRTAASCSLVSGRNAFSLHSLHAGHWLLLVVQRMYSSEQAPAYLATVTTRHWCRSMPPVGGFPRRSPVSTASSFRRCSTVTSLHPRPLSNPRY</sequence>
<name>A0ABQ9GTD0_9NEOP</name>
<keyword evidence="2" id="KW-0732">Signal</keyword>
<comment type="caution">
    <text evidence="3">The sequence shown here is derived from an EMBL/GenBank/DDBJ whole genome shotgun (WGS) entry which is preliminary data.</text>
</comment>
<feature type="region of interest" description="Disordered" evidence="1">
    <location>
        <begin position="141"/>
        <end position="181"/>
    </location>
</feature>
<feature type="region of interest" description="Disordered" evidence="1">
    <location>
        <begin position="365"/>
        <end position="384"/>
    </location>
</feature>
<organism evidence="3 4">
    <name type="scientific">Dryococelus australis</name>
    <dbReference type="NCBI Taxonomy" id="614101"/>
    <lineage>
        <taxon>Eukaryota</taxon>
        <taxon>Metazoa</taxon>
        <taxon>Ecdysozoa</taxon>
        <taxon>Arthropoda</taxon>
        <taxon>Hexapoda</taxon>
        <taxon>Insecta</taxon>
        <taxon>Pterygota</taxon>
        <taxon>Neoptera</taxon>
        <taxon>Polyneoptera</taxon>
        <taxon>Phasmatodea</taxon>
        <taxon>Verophasmatodea</taxon>
        <taxon>Anareolatae</taxon>
        <taxon>Phasmatidae</taxon>
        <taxon>Eurycanthinae</taxon>
        <taxon>Dryococelus</taxon>
    </lineage>
</organism>
<feature type="chain" id="PRO_5045598241" evidence="2">
    <location>
        <begin position="19"/>
        <end position="553"/>
    </location>
</feature>
<evidence type="ECO:0000256" key="1">
    <source>
        <dbReference type="SAM" id="MobiDB-lite"/>
    </source>
</evidence>
<dbReference type="Proteomes" id="UP001159363">
    <property type="component" value="Chromosome 8"/>
</dbReference>
<feature type="compositionally biased region" description="Basic and acidic residues" evidence="1">
    <location>
        <begin position="297"/>
        <end position="316"/>
    </location>
</feature>
<feature type="region of interest" description="Disordered" evidence="1">
    <location>
        <begin position="280"/>
        <end position="316"/>
    </location>
</feature>
<proteinExistence type="predicted"/>
<dbReference type="EMBL" id="JARBHB010000009">
    <property type="protein sequence ID" value="KAJ8875296.1"/>
    <property type="molecule type" value="Genomic_DNA"/>
</dbReference>
<keyword evidence="4" id="KW-1185">Reference proteome</keyword>